<dbReference type="PROSITE" id="PS00160">
    <property type="entry name" value="ALDOLASE_KDPG_KHG_2"/>
    <property type="match status" value="1"/>
</dbReference>
<sequence>MVTGADLAAPIGRGTDGTVKEQSFLATLTERRLLAIVRGTDADAALRTVITLAEEGVELIEVSLVTPGAVRVIRDARAALGESAGLGAGTVVTAGDVRAAADAGASYLVTPAVSEAVRTGRELGLPVLAGALTPTEVVTALSEGATAIKLFPASLGGTRHLRALRDPFPQVPFVPVGGVGVAEAREYLDAGAVAVGVGSPLVGDAAAGGDLGALKERIKSFLDTL</sequence>
<evidence type="ECO:0000256" key="5">
    <source>
        <dbReference type="ARBA" id="ARBA00023277"/>
    </source>
</evidence>
<dbReference type="PANTHER" id="PTHR30246:SF1">
    <property type="entry name" value="2-DEHYDRO-3-DEOXY-6-PHOSPHOGALACTONATE ALDOLASE-RELATED"/>
    <property type="match status" value="1"/>
</dbReference>
<dbReference type="InterPro" id="IPR000887">
    <property type="entry name" value="Aldlse_KDPG_KHG"/>
</dbReference>
<evidence type="ECO:0000313" key="7">
    <source>
        <dbReference type="Proteomes" id="UP000644610"/>
    </source>
</evidence>
<comment type="pathway">
    <text evidence="1">Carbohydrate acid metabolism.</text>
</comment>
<dbReference type="GO" id="GO:0016829">
    <property type="term" value="F:lyase activity"/>
    <property type="evidence" value="ECO:0007669"/>
    <property type="project" value="UniProtKB-KW"/>
</dbReference>
<name>A0A8J3V4Z1_9ACTN</name>
<dbReference type="CDD" id="cd00452">
    <property type="entry name" value="KDPG_aldolase"/>
    <property type="match status" value="1"/>
</dbReference>
<dbReference type="PANTHER" id="PTHR30246">
    <property type="entry name" value="2-KETO-3-DEOXY-6-PHOSPHOGLUCONATE ALDOLASE"/>
    <property type="match status" value="1"/>
</dbReference>
<reference evidence="6" key="1">
    <citation type="submission" date="2021-01" db="EMBL/GenBank/DDBJ databases">
        <title>Whole genome shotgun sequence of Planotetraspora silvatica NBRC 100141.</title>
        <authorList>
            <person name="Komaki H."/>
            <person name="Tamura T."/>
        </authorList>
    </citation>
    <scope>NUCLEOTIDE SEQUENCE</scope>
    <source>
        <strain evidence="6">NBRC 100141</strain>
    </source>
</reference>
<keyword evidence="4" id="KW-0456">Lyase</keyword>
<dbReference type="Pfam" id="PF01081">
    <property type="entry name" value="Aldolase"/>
    <property type="match status" value="1"/>
</dbReference>
<organism evidence="6 7">
    <name type="scientific">Planotetraspora silvatica</name>
    <dbReference type="NCBI Taxonomy" id="234614"/>
    <lineage>
        <taxon>Bacteria</taxon>
        <taxon>Bacillati</taxon>
        <taxon>Actinomycetota</taxon>
        <taxon>Actinomycetes</taxon>
        <taxon>Streptosporangiales</taxon>
        <taxon>Streptosporangiaceae</taxon>
        <taxon>Planotetraspora</taxon>
    </lineage>
</organism>
<gene>
    <name evidence="6" type="ORF">Psi02_65090</name>
</gene>
<evidence type="ECO:0000256" key="1">
    <source>
        <dbReference type="ARBA" id="ARBA00004761"/>
    </source>
</evidence>
<dbReference type="Gene3D" id="3.20.20.70">
    <property type="entry name" value="Aldolase class I"/>
    <property type="match status" value="1"/>
</dbReference>
<proteinExistence type="inferred from homology"/>
<dbReference type="Proteomes" id="UP000644610">
    <property type="component" value="Unassembled WGS sequence"/>
</dbReference>
<dbReference type="InterPro" id="IPR031338">
    <property type="entry name" value="KDPG/KHG_AS_2"/>
</dbReference>
<comment type="similarity">
    <text evidence="2">Belongs to the KHG/KDPG aldolase family.</text>
</comment>
<evidence type="ECO:0000256" key="3">
    <source>
        <dbReference type="ARBA" id="ARBA00011233"/>
    </source>
</evidence>
<keyword evidence="5" id="KW-0119">Carbohydrate metabolism</keyword>
<evidence type="ECO:0000313" key="6">
    <source>
        <dbReference type="EMBL" id="GII50085.1"/>
    </source>
</evidence>
<dbReference type="EMBL" id="BOOQ01000048">
    <property type="protein sequence ID" value="GII50085.1"/>
    <property type="molecule type" value="Genomic_DNA"/>
</dbReference>
<comment type="subunit">
    <text evidence="3">Homotrimer.</text>
</comment>
<keyword evidence="7" id="KW-1185">Reference proteome</keyword>
<evidence type="ECO:0000256" key="2">
    <source>
        <dbReference type="ARBA" id="ARBA00006906"/>
    </source>
</evidence>
<dbReference type="InterPro" id="IPR013785">
    <property type="entry name" value="Aldolase_TIM"/>
</dbReference>
<evidence type="ECO:0000256" key="4">
    <source>
        <dbReference type="ARBA" id="ARBA00023239"/>
    </source>
</evidence>
<protein>
    <submittedName>
        <fullName evidence="6">Aldolase</fullName>
    </submittedName>
</protein>
<comment type="caution">
    <text evidence="6">The sequence shown here is derived from an EMBL/GenBank/DDBJ whole genome shotgun (WGS) entry which is preliminary data.</text>
</comment>
<dbReference type="SUPFAM" id="SSF51569">
    <property type="entry name" value="Aldolase"/>
    <property type="match status" value="1"/>
</dbReference>
<accession>A0A8J3V4Z1</accession>
<dbReference type="AlphaFoldDB" id="A0A8J3V4Z1"/>